<name>A0AAE4MF69_9EURY</name>
<accession>A0AAE4MF69</accession>
<evidence type="ECO:0000313" key="2">
    <source>
        <dbReference type="Proteomes" id="UP001273136"/>
    </source>
</evidence>
<evidence type="ECO:0000313" key="1">
    <source>
        <dbReference type="EMBL" id="MDV0442643.1"/>
    </source>
</evidence>
<gene>
    <name evidence="1" type="ORF">McpAg1_19070</name>
</gene>
<comment type="caution">
    <text evidence="1">The sequence shown here is derived from an EMBL/GenBank/DDBJ whole genome shotgun (WGS) entry which is preliminary data.</text>
</comment>
<protein>
    <submittedName>
        <fullName evidence="1">Uncharacterized protein</fullName>
    </submittedName>
</protein>
<dbReference type="RefSeq" id="WP_338095066.1">
    <property type="nucleotide sequence ID" value="NZ_JAWDKA010000018.1"/>
</dbReference>
<reference evidence="1" key="1">
    <citation type="submission" date="2023-06" db="EMBL/GenBank/DDBJ databases">
        <title>Genome sequence of Methancorpusculaceae sp. Ag1.</title>
        <authorList>
            <person name="Protasov E."/>
            <person name="Platt K."/>
            <person name="Poehlein A."/>
            <person name="Daniel R."/>
            <person name="Brune A."/>
        </authorList>
    </citation>
    <scope>NUCLEOTIDE SEQUENCE</scope>
    <source>
        <strain evidence="1">Ag1</strain>
    </source>
</reference>
<dbReference type="Proteomes" id="UP001273136">
    <property type="component" value="Unassembled WGS sequence"/>
</dbReference>
<sequence>MSRYLVCPNCGLCLEVSTEPTTATLKADHRLVCPACEKGMVLVKDHDAKYDFVVAYRQRDESEKKIKEIINESRNNTAKENDSVEGVKW</sequence>
<proteinExistence type="predicted"/>
<dbReference type="AlphaFoldDB" id="A0AAE4MF69"/>
<dbReference type="EMBL" id="JAWDKA010000018">
    <property type="protein sequence ID" value="MDV0442643.1"/>
    <property type="molecule type" value="Genomic_DNA"/>
</dbReference>
<keyword evidence="2" id="KW-1185">Reference proteome</keyword>
<organism evidence="1 2">
    <name type="scientific">Methanorbis furvi</name>
    <dbReference type="NCBI Taxonomy" id="3028299"/>
    <lineage>
        <taxon>Archaea</taxon>
        <taxon>Methanobacteriati</taxon>
        <taxon>Methanobacteriota</taxon>
        <taxon>Stenosarchaea group</taxon>
        <taxon>Methanomicrobia</taxon>
        <taxon>Methanomicrobiales</taxon>
        <taxon>Methanocorpusculaceae</taxon>
        <taxon>Methanorbis</taxon>
    </lineage>
</organism>